<evidence type="ECO:0000313" key="7">
    <source>
        <dbReference type="EMBL" id="PIZ92242.1"/>
    </source>
</evidence>
<evidence type="ECO:0000256" key="3">
    <source>
        <dbReference type="ARBA" id="ARBA00023002"/>
    </source>
</evidence>
<dbReference type="PROSITE" id="PS00059">
    <property type="entry name" value="ADH_ZINC"/>
    <property type="match status" value="1"/>
</dbReference>
<evidence type="ECO:0000313" key="8">
    <source>
        <dbReference type="Proteomes" id="UP000230078"/>
    </source>
</evidence>
<evidence type="ECO:0000259" key="5">
    <source>
        <dbReference type="Pfam" id="PF00107"/>
    </source>
</evidence>
<sequence length="391" mass="43317">MSQYIPALTIDLQQDGWETSRGFIKREIEMPELNESARPSDAVSVIVKVEFAGVCGSDRGIWNRNSFTDLFRESLGKEQKSMRILGHEFVGEVVEAGSLVASMCDIHVGNPVSGDSHVTCGKCFQCRMGEQEVCQDQKILGISTDGIFATYVKIPAKNLWVVDFNRVRKELCALYDPFGNAVHCLTKVDVRGARVAIFGAGQIGMFAILLARQFGAAKVIAIDVNPEQLAIAKELGAHETILIEKTEKANAYDADTQVIDRIMELTYGKGVDVSLEMSGYNSSIVNTIEATRAGGDVIWFGIKDGDVTIPHFSKIIVKGLTIHNVIGRHIFRTWQTAQRVLSDTTNGIQEKMWKSIMKSGNGTVMKLSEYTPEMFEEKMKSHPKLVFDIQN</sequence>
<protein>
    <submittedName>
        <fullName evidence="7">Theronine dehydrogenase</fullName>
    </submittedName>
</protein>
<dbReference type="Gene3D" id="3.40.50.720">
    <property type="entry name" value="NAD(P)-binding Rossmann-like Domain"/>
    <property type="match status" value="1"/>
</dbReference>
<name>A0A2M7V1X4_9BACT</name>
<dbReference type="GO" id="GO:0008270">
    <property type="term" value="F:zinc ion binding"/>
    <property type="evidence" value="ECO:0007669"/>
    <property type="project" value="InterPro"/>
</dbReference>
<evidence type="ECO:0000259" key="6">
    <source>
        <dbReference type="Pfam" id="PF08240"/>
    </source>
</evidence>
<feature type="domain" description="Alcohol dehydrogenase-like C-terminal" evidence="5">
    <location>
        <begin position="203"/>
        <end position="340"/>
    </location>
</feature>
<dbReference type="InterPro" id="IPR013154">
    <property type="entry name" value="ADH-like_N"/>
</dbReference>
<feature type="domain" description="Alcohol dehydrogenase-like N-terminal" evidence="6">
    <location>
        <begin position="44"/>
        <end position="160"/>
    </location>
</feature>
<comment type="caution">
    <text evidence="7">The sequence shown here is derived from an EMBL/GenBank/DDBJ whole genome shotgun (WGS) entry which is preliminary data.</text>
</comment>
<dbReference type="InterPro" id="IPR013149">
    <property type="entry name" value="ADH-like_C"/>
</dbReference>
<accession>A0A2M7V1X4</accession>
<dbReference type="EMBL" id="PFPI01000064">
    <property type="protein sequence ID" value="PIZ92242.1"/>
    <property type="molecule type" value="Genomic_DNA"/>
</dbReference>
<dbReference type="Pfam" id="PF08240">
    <property type="entry name" value="ADH_N"/>
    <property type="match status" value="1"/>
</dbReference>
<dbReference type="Gene3D" id="3.90.180.10">
    <property type="entry name" value="Medium-chain alcohol dehydrogenases, catalytic domain"/>
    <property type="match status" value="1"/>
</dbReference>
<keyword evidence="2 4" id="KW-0862">Zinc</keyword>
<dbReference type="Pfam" id="PF00107">
    <property type="entry name" value="ADH_zinc_N"/>
    <property type="match status" value="1"/>
</dbReference>
<dbReference type="InterPro" id="IPR050129">
    <property type="entry name" value="Zn_alcohol_dh"/>
</dbReference>
<dbReference type="SUPFAM" id="SSF51735">
    <property type="entry name" value="NAD(P)-binding Rossmann-fold domains"/>
    <property type="match status" value="1"/>
</dbReference>
<dbReference type="PANTHER" id="PTHR43401:SF2">
    <property type="entry name" value="L-THREONINE 3-DEHYDROGENASE"/>
    <property type="match status" value="1"/>
</dbReference>
<keyword evidence="3" id="KW-0560">Oxidoreductase</keyword>
<dbReference type="InterPro" id="IPR011032">
    <property type="entry name" value="GroES-like_sf"/>
</dbReference>
<dbReference type="SUPFAM" id="SSF50129">
    <property type="entry name" value="GroES-like"/>
    <property type="match status" value="1"/>
</dbReference>
<dbReference type="PANTHER" id="PTHR43401">
    <property type="entry name" value="L-THREONINE 3-DEHYDROGENASE"/>
    <property type="match status" value="1"/>
</dbReference>
<dbReference type="Proteomes" id="UP000230078">
    <property type="component" value="Unassembled WGS sequence"/>
</dbReference>
<reference evidence="8" key="1">
    <citation type="submission" date="2017-09" db="EMBL/GenBank/DDBJ databases">
        <title>Depth-based differentiation of microbial function through sediment-hosted aquifers and enrichment of novel symbionts in the deep terrestrial subsurface.</title>
        <authorList>
            <person name="Probst A.J."/>
            <person name="Ladd B."/>
            <person name="Jarett J.K."/>
            <person name="Geller-Mcgrath D.E."/>
            <person name="Sieber C.M.K."/>
            <person name="Emerson J.B."/>
            <person name="Anantharaman K."/>
            <person name="Thomas B.C."/>
            <person name="Malmstrom R."/>
            <person name="Stieglmeier M."/>
            <person name="Klingl A."/>
            <person name="Woyke T."/>
            <person name="Ryan C.M."/>
            <person name="Banfield J.F."/>
        </authorList>
    </citation>
    <scope>NUCLEOTIDE SEQUENCE [LARGE SCALE GENOMIC DNA]</scope>
</reference>
<comment type="similarity">
    <text evidence="4">Belongs to the zinc-containing alcohol dehydrogenase family.</text>
</comment>
<proteinExistence type="inferred from homology"/>
<evidence type="ECO:0000256" key="1">
    <source>
        <dbReference type="ARBA" id="ARBA00022723"/>
    </source>
</evidence>
<dbReference type="InterPro" id="IPR002328">
    <property type="entry name" value="ADH_Zn_CS"/>
</dbReference>
<keyword evidence="1 4" id="KW-0479">Metal-binding</keyword>
<dbReference type="GO" id="GO:0016491">
    <property type="term" value="F:oxidoreductase activity"/>
    <property type="evidence" value="ECO:0007669"/>
    <property type="project" value="UniProtKB-KW"/>
</dbReference>
<evidence type="ECO:0000256" key="2">
    <source>
        <dbReference type="ARBA" id="ARBA00022833"/>
    </source>
</evidence>
<evidence type="ECO:0000256" key="4">
    <source>
        <dbReference type="RuleBase" id="RU361277"/>
    </source>
</evidence>
<gene>
    <name evidence="7" type="ORF">COX83_04805</name>
</gene>
<organism evidence="7 8">
    <name type="scientific">Candidatus Magasanikbacteria bacterium CG_4_10_14_0_2_um_filter_41_31</name>
    <dbReference type="NCBI Taxonomy" id="1974639"/>
    <lineage>
        <taxon>Bacteria</taxon>
        <taxon>Candidatus Magasanikiibacteriota</taxon>
    </lineage>
</organism>
<dbReference type="InterPro" id="IPR036291">
    <property type="entry name" value="NAD(P)-bd_dom_sf"/>
</dbReference>
<dbReference type="AlphaFoldDB" id="A0A2M7V1X4"/>
<comment type="cofactor">
    <cofactor evidence="4">
        <name>Zn(2+)</name>
        <dbReference type="ChEBI" id="CHEBI:29105"/>
    </cofactor>
</comment>